<proteinExistence type="predicted"/>
<accession>A0A1S8TVN7</accession>
<dbReference type="AlphaFoldDB" id="A0A1S8TVN7"/>
<dbReference type="RefSeq" id="WP_077846228.1">
    <property type="nucleotide sequence ID" value="NZ_LZZM01000053.1"/>
</dbReference>
<dbReference type="Pfam" id="PF20765">
    <property type="entry name" value="Phage_tail_terminator_8"/>
    <property type="match status" value="1"/>
</dbReference>
<comment type="caution">
    <text evidence="1">The sequence shown here is derived from an EMBL/GenBank/DDBJ whole genome shotgun (WGS) entry which is preliminary data.</text>
</comment>
<dbReference type="InterPro" id="IPR049254">
    <property type="entry name" value="Phage_tail_terminator"/>
</dbReference>
<evidence type="ECO:0000313" key="1">
    <source>
        <dbReference type="EMBL" id="OOM81790.1"/>
    </source>
</evidence>
<gene>
    <name evidence="1" type="ORF">CLPUN_09740</name>
</gene>
<organism evidence="1 2">
    <name type="scientific">Clostridium puniceum</name>
    <dbReference type="NCBI Taxonomy" id="29367"/>
    <lineage>
        <taxon>Bacteria</taxon>
        <taxon>Bacillati</taxon>
        <taxon>Bacillota</taxon>
        <taxon>Clostridia</taxon>
        <taxon>Eubacteriales</taxon>
        <taxon>Clostridiaceae</taxon>
        <taxon>Clostridium</taxon>
    </lineage>
</organism>
<protein>
    <submittedName>
        <fullName evidence="1">Uncharacterized protein</fullName>
    </submittedName>
</protein>
<dbReference type="Proteomes" id="UP000190890">
    <property type="component" value="Unassembled WGS sequence"/>
</dbReference>
<reference evidence="1 2" key="1">
    <citation type="submission" date="2016-05" db="EMBL/GenBank/DDBJ databases">
        <title>Microbial solvent formation.</title>
        <authorList>
            <person name="Poehlein A."/>
            <person name="Montoya Solano J.D."/>
            <person name="Flitsch S."/>
            <person name="Krabben P."/>
            <person name="Duerre P."/>
            <person name="Daniel R."/>
        </authorList>
    </citation>
    <scope>NUCLEOTIDE SEQUENCE [LARGE SCALE GENOMIC DNA]</scope>
    <source>
        <strain evidence="1 2">DSM 2619</strain>
    </source>
</reference>
<dbReference type="EMBL" id="LZZM01000053">
    <property type="protein sequence ID" value="OOM81790.1"/>
    <property type="molecule type" value="Genomic_DNA"/>
</dbReference>
<evidence type="ECO:0000313" key="2">
    <source>
        <dbReference type="Proteomes" id="UP000190890"/>
    </source>
</evidence>
<sequence>MITLQQINKAINDTIKGALSCTNFSDVLIKSEDIQEALKKSADGSINSEIRPSIKVKLEQSKIEKFNSRNKERTLTVRVYFFAKDRYKYKNDNMKMQDILENAFLEDIKVTDTFYMPILEDGVDFSVTDSVLQCSFDLYSVELISEEPGEPMEELKLDFNLHEIKD</sequence>
<dbReference type="STRING" id="29367.CLPUN_09740"/>
<name>A0A1S8TVN7_9CLOT</name>
<keyword evidence="2" id="KW-1185">Reference proteome</keyword>
<dbReference type="OrthoDB" id="2063617at2"/>